<organism evidence="3 4">
    <name type="scientific">Streptomyces huasconensis</name>
    <dbReference type="NCBI Taxonomy" id="1854574"/>
    <lineage>
        <taxon>Bacteria</taxon>
        <taxon>Bacillati</taxon>
        <taxon>Actinomycetota</taxon>
        <taxon>Actinomycetes</taxon>
        <taxon>Kitasatosporales</taxon>
        <taxon>Streptomycetaceae</taxon>
        <taxon>Streptomyces</taxon>
    </lineage>
</organism>
<dbReference type="Pfam" id="PF00583">
    <property type="entry name" value="Acetyltransf_1"/>
    <property type="match status" value="1"/>
</dbReference>
<keyword evidence="1" id="KW-0808">Transferase</keyword>
<proteinExistence type="predicted"/>
<dbReference type="EMBL" id="JBEYRS010000001">
    <property type="protein sequence ID" value="MEW2360575.1"/>
    <property type="molecule type" value="Genomic_DNA"/>
</dbReference>
<dbReference type="PANTHER" id="PTHR13947:SF37">
    <property type="entry name" value="LD18367P"/>
    <property type="match status" value="1"/>
</dbReference>
<feature type="domain" description="N-acetyltransferase" evidence="2">
    <location>
        <begin position="6"/>
        <end position="168"/>
    </location>
</feature>
<dbReference type="RefSeq" id="WP_359776943.1">
    <property type="nucleotide sequence ID" value="NZ_JBEYRR010000003.1"/>
</dbReference>
<dbReference type="PANTHER" id="PTHR13947">
    <property type="entry name" value="GNAT FAMILY N-ACETYLTRANSFERASE"/>
    <property type="match status" value="1"/>
</dbReference>
<dbReference type="CDD" id="cd04301">
    <property type="entry name" value="NAT_SF"/>
    <property type="match status" value="1"/>
</dbReference>
<reference evidence="3 4" key="1">
    <citation type="submission" date="2024-06" db="EMBL/GenBank/DDBJ databases">
        <title>The Natural Products Discovery Center: Release of the First 8490 Sequenced Strains for Exploring Actinobacteria Biosynthetic Diversity.</title>
        <authorList>
            <person name="Kalkreuter E."/>
            <person name="Kautsar S.A."/>
            <person name="Yang D."/>
            <person name="Bader C.D."/>
            <person name="Teijaro C.N."/>
            <person name="Fluegel L."/>
            <person name="Davis C.M."/>
            <person name="Simpson J.R."/>
            <person name="Lauterbach L."/>
            <person name="Steele A.D."/>
            <person name="Gui C."/>
            <person name="Meng S."/>
            <person name="Li G."/>
            <person name="Viehrig K."/>
            <person name="Ye F."/>
            <person name="Su P."/>
            <person name="Kiefer A.F."/>
            <person name="Nichols A."/>
            <person name="Cepeda A.J."/>
            <person name="Yan W."/>
            <person name="Fan B."/>
            <person name="Jiang Y."/>
            <person name="Adhikari A."/>
            <person name="Zheng C.-J."/>
            <person name="Schuster L."/>
            <person name="Cowan T.M."/>
            <person name="Smanski M.J."/>
            <person name="Chevrette M.G."/>
            <person name="De Carvalho L.P.S."/>
            <person name="Shen B."/>
        </authorList>
    </citation>
    <scope>NUCLEOTIDE SEQUENCE [LARGE SCALE GENOMIC DNA]</scope>
    <source>
        <strain evidence="3 4">NPDC047833</strain>
    </source>
</reference>
<accession>A0ABV3LM79</accession>
<dbReference type="SUPFAM" id="SSF55729">
    <property type="entry name" value="Acyl-CoA N-acyltransferases (Nat)"/>
    <property type="match status" value="1"/>
</dbReference>
<dbReference type="Proteomes" id="UP001553843">
    <property type="component" value="Unassembled WGS sequence"/>
</dbReference>
<dbReference type="InterPro" id="IPR050769">
    <property type="entry name" value="NAT_camello-type"/>
</dbReference>
<evidence type="ECO:0000259" key="2">
    <source>
        <dbReference type="PROSITE" id="PS51186"/>
    </source>
</evidence>
<protein>
    <submittedName>
        <fullName evidence="3">GNAT family N-acetyltransferase</fullName>
    </submittedName>
</protein>
<evidence type="ECO:0000256" key="1">
    <source>
        <dbReference type="ARBA" id="ARBA00022679"/>
    </source>
</evidence>
<evidence type="ECO:0000313" key="3">
    <source>
        <dbReference type="EMBL" id="MEW2360575.1"/>
    </source>
</evidence>
<gene>
    <name evidence="3" type="ORF">AB0887_01180</name>
</gene>
<name>A0ABV3LM79_9ACTN</name>
<dbReference type="InterPro" id="IPR016181">
    <property type="entry name" value="Acyl_CoA_acyltransferase"/>
</dbReference>
<dbReference type="PROSITE" id="PS51186">
    <property type="entry name" value="GNAT"/>
    <property type="match status" value="1"/>
</dbReference>
<sequence length="168" mass="17953">MDTTTLTIRHARPEEYEALGALTAQAYLDNGFLVLGAEDPYLAVLRDVPARAAAAEVLVAATADGTILGGVTYVPSGGPMADIARESEAEIRMLAVSPRARGRGVGESLVRECVRRAEGAGRTALVLSTQTSMHAAHRLYERLGFVRTPERDWRPIPAVPLLGYALAL</sequence>
<keyword evidence="4" id="KW-1185">Reference proteome</keyword>
<evidence type="ECO:0000313" key="4">
    <source>
        <dbReference type="Proteomes" id="UP001553843"/>
    </source>
</evidence>
<comment type="caution">
    <text evidence="3">The sequence shown here is derived from an EMBL/GenBank/DDBJ whole genome shotgun (WGS) entry which is preliminary data.</text>
</comment>
<dbReference type="Gene3D" id="3.40.630.30">
    <property type="match status" value="1"/>
</dbReference>
<dbReference type="InterPro" id="IPR000182">
    <property type="entry name" value="GNAT_dom"/>
</dbReference>